<evidence type="ECO:0000259" key="4">
    <source>
        <dbReference type="Pfam" id="PF20147"/>
    </source>
</evidence>
<gene>
    <name evidence="5" type="ORF">FCALED_LOCUS9173</name>
</gene>
<dbReference type="GO" id="GO:0005576">
    <property type="term" value="C:extracellular region"/>
    <property type="evidence" value="ECO:0007669"/>
    <property type="project" value="UniProtKB-SubCell"/>
</dbReference>
<evidence type="ECO:0000313" key="6">
    <source>
        <dbReference type="Proteomes" id="UP000789570"/>
    </source>
</evidence>
<dbReference type="Proteomes" id="UP000789570">
    <property type="component" value="Unassembled WGS sequence"/>
</dbReference>
<dbReference type="EMBL" id="CAJVPQ010002934">
    <property type="protein sequence ID" value="CAG8613104.1"/>
    <property type="molecule type" value="Genomic_DNA"/>
</dbReference>
<proteinExistence type="predicted"/>
<evidence type="ECO:0000256" key="2">
    <source>
        <dbReference type="ARBA" id="ARBA00004613"/>
    </source>
</evidence>
<comment type="subcellular location">
    <subcellularLocation>
        <location evidence="1">Host cell</location>
    </subcellularLocation>
    <subcellularLocation>
        <location evidence="2">Secreted</location>
    </subcellularLocation>
</comment>
<keyword evidence="6" id="KW-1185">Reference proteome</keyword>
<accession>A0A9N9CV32</accession>
<feature type="domain" description="Crinkler effector protein N-terminal" evidence="4">
    <location>
        <begin position="4"/>
        <end position="90"/>
    </location>
</feature>
<name>A0A9N9CV32_9GLOM</name>
<feature type="non-terminal residue" evidence="5">
    <location>
        <position position="1"/>
    </location>
</feature>
<dbReference type="GO" id="GO:0043657">
    <property type="term" value="C:host cell"/>
    <property type="evidence" value="ECO:0007669"/>
    <property type="project" value="UniProtKB-SubCell"/>
</dbReference>
<dbReference type="Pfam" id="PF20147">
    <property type="entry name" value="Crinkler"/>
    <property type="match status" value="1"/>
</dbReference>
<dbReference type="InterPro" id="IPR045379">
    <property type="entry name" value="Crinkler_N"/>
</dbReference>
<sequence length="93" mass="10828">TVKDIFSVVIDEKLTVNNLKDKIKNAWQDSQEIKINLYKKDFAQDNNALVSAVNESEKRQEVLIDPQKNISQYFSTEDTTQQKDPINIIIYPR</sequence>
<dbReference type="OrthoDB" id="2359155at2759"/>
<evidence type="ECO:0000256" key="1">
    <source>
        <dbReference type="ARBA" id="ARBA00004340"/>
    </source>
</evidence>
<keyword evidence="3" id="KW-0964">Secreted</keyword>
<organism evidence="5 6">
    <name type="scientific">Funneliformis caledonium</name>
    <dbReference type="NCBI Taxonomy" id="1117310"/>
    <lineage>
        <taxon>Eukaryota</taxon>
        <taxon>Fungi</taxon>
        <taxon>Fungi incertae sedis</taxon>
        <taxon>Mucoromycota</taxon>
        <taxon>Glomeromycotina</taxon>
        <taxon>Glomeromycetes</taxon>
        <taxon>Glomerales</taxon>
        <taxon>Glomeraceae</taxon>
        <taxon>Funneliformis</taxon>
    </lineage>
</organism>
<reference evidence="5" key="1">
    <citation type="submission" date="2021-06" db="EMBL/GenBank/DDBJ databases">
        <authorList>
            <person name="Kallberg Y."/>
            <person name="Tangrot J."/>
            <person name="Rosling A."/>
        </authorList>
    </citation>
    <scope>NUCLEOTIDE SEQUENCE</scope>
    <source>
        <strain evidence="5">UK204</strain>
    </source>
</reference>
<protein>
    <submittedName>
        <fullName evidence="5">13984_t:CDS:1</fullName>
    </submittedName>
</protein>
<dbReference type="AlphaFoldDB" id="A0A9N9CV32"/>
<evidence type="ECO:0000256" key="3">
    <source>
        <dbReference type="ARBA" id="ARBA00022525"/>
    </source>
</evidence>
<evidence type="ECO:0000313" key="5">
    <source>
        <dbReference type="EMBL" id="CAG8613104.1"/>
    </source>
</evidence>
<comment type="caution">
    <text evidence="5">The sequence shown here is derived from an EMBL/GenBank/DDBJ whole genome shotgun (WGS) entry which is preliminary data.</text>
</comment>